<reference evidence="1" key="1">
    <citation type="submission" date="2023-03" db="EMBL/GenBank/DDBJ databases">
        <authorList>
            <person name="Julca I."/>
        </authorList>
    </citation>
    <scope>NUCLEOTIDE SEQUENCE</scope>
</reference>
<dbReference type="AlphaFoldDB" id="A0AAV1DL49"/>
<sequence>MENGAVVVLGGEEDGGEDTSDAGAGGYVEIISNPRIGIAGFYLQGVLQIGQGFPGDDAAHSAAVDAQDVYFASLILNRLKTIHLRGSFRGGRNDLFKQGRGWNRYRCWALEAFPMKDDGDFRRRTFALLGCRRSLLPMLLQLELGGTYPCRCPQISLTSKTGFLPNLQTSRPHLTWAAVASSMAIED</sequence>
<evidence type="ECO:0000313" key="2">
    <source>
        <dbReference type="Proteomes" id="UP001161247"/>
    </source>
</evidence>
<gene>
    <name evidence="1" type="ORF">OLC1_LOCUS16558</name>
</gene>
<dbReference type="Proteomes" id="UP001161247">
    <property type="component" value="Chromosome 6"/>
</dbReference>
<dbReference type="EMBL" id="OX459123">
    <property type="protein sequence ID" value="CAI9108474.1"/>
    <property type="molecule type" value="Genomic_DNA"/>
</dbReference>
<proteinExistence type="predicted"/>
<evidence type="ECO:0000313" key="1">
    <source>
        <dbReference type="EMBL" id="CAI9108474.1"/>
    </source>
</evidence>
<organism evidence="1 2">
    <name type="scientific">Oldenlandia corymbosa var. corymbosa</name>
    <dbReference type="NCBI Taxonomy" id="529605"/>
    <lineage>
        <taxon>Eukaryota</taxon>
        <taxon>Viridiplantae</taxon>
        <taxon>Streptophyta</taxon>
        <taxon>Embryophyta</taxon>
        <taxon>Tracheophyta</taxon>
        <taxon>Spermatophyta</taxon>
        <taxon>Magnoliopsida</taxon>
        <taxon>eudicotyledons</taxon>
        <taxon>Gunneridae</taxon>
        <taxon>Pentapetalae</taxon>
        <taxon>asterids</taxon>
        <taxon>lamiids</taxon>
        <taxon>Gentianales</taxon>
        <taxon>Rubiaceae</taxon>
        <taxon>Rubioideae</taxon>
        <taxon>Spermacoceae</taxon>
        <taxon>Hedyotis-Oldenlandia complex</taxon>
        <taxon>Oldenlandia</taxon>
    </lineage>
</organism>
<accession>A0AAV1DL49</accession>
<protein>
    <submittedName>
        <fullName evidence="1">OLC1v1008072C1</fullName>
    </submittedName>
</protein>
<name>A0AAV1DL49_OLDCO</name>
<keyword evidence="2" id="KW-1185">Reference proteome</keyword>